<keyword evidence="1" id="KW-1133">Transmembrane helix</keyword>
<keyword evidence="1" id="KW-0472">Membrane</keyword>
<feature type="transmembrane region" description="Helical" evidence="1">
    <location>
        <begin position="109"/>
        <end position="130"/>
    </location>
</feature>
<keyword evidence="2" id="KW-1185">Reference proteome</keyword>
<accession>A0A0N5BEX9</accession>
<feature type="transmembrane region" description="Helical" evidence="1">
    <location>
        <begin position="150"/>
        <end position="171"/>
    </location>
</feature>
<feature type="transmembrane region" description="Helical" evidence="1">
    <location>
        <begin position="7"/>
        <end position="31"/>
    </location>
</feature>
<dbReference type="AlphaFoldDB" id="A0A0N5BEX9"/>
<evidence type="ECO:0000313" key="3">
    <source>
        <dbReference type="WBParaSite" id="SPAL_0000454900.1"/>
    </source>
</evidence>
<sequence length="181" mass="20591">MMRSNSYFACVLLIRILILIFLVVSSVLILVGPGLCLLYKPVDAVEEYDCYSFSVFDWYSFTNYAYFQIAVIIVPLCMGTFSLIAIASIKCCDCHWPRLRHSMIAGTGIIVYTLAGVLETLVCFNILDYYDFYGIKTYLIESKKIFVKGYLASAIFLFLSSFLAMVDACLLDARRFNIEEL</sequence>
<evidence type="ECO:0000256" key="1">
    <source>
        <dbReference type="SAM" id="Phobius"/>
    </source>
</evidence>
<dbReference type="Proteomes" id="UP000046392">
    <property type="component" value="Unplaced"/>
</dbReference>
<organism evidence="2 3">
    <name type="scientific">Strongyloides papillosus</name>
    <name type="common">Intestinal threadworm</name>
    <dbReference type="NCBI Taxonomy" id="174720"/>
    <lineage>
        <taxon>Eukaryota</taxon>
        <taxon>Metazoa</taxon>
        <taxon>Ecdysozoa</taxon>
        <taxon>Nematoda</taxon>
        <taxon>Chromadorea</taxon>
        <taxon>Rhabditida</taxon>
        <taxon>Tylenchina</taxon>
        <taxon>Panagrolaimomorpha</taxon>
        <taxon>Strongyloidoidea</taxon>
        <taxon>Strongyloididae</taxon>
        <taxon>Strongyloides</taxon>
    </lineage>
</organism>
<keyword evidence="1" id="KW-0812">Transmembrane</keyword>
<name>A0A0N5BEX9_STREA</name>
<evidence type="ECO:0000313" key="2">
    <source>
        <dbReference type="Proteomes" id="UP000046392"/>
    </source>
</evidence>
<proteinExistence type="predicted"/>
<feature type="transmembrane region" description="Helical" evidence="1">
    <location>
        <begin position="65"/>
        <end position="89"/>
    </location>
</feature>
<dbReference type="WBParaSite" id="SPAL_0000454900.1">
    <property type="protein sequence ID" value="SPAL_0000454900.1"/>
    <property type="gene ID" value="SPAL_0000454900"/>
</dbReference>
<reference evidence="3" key="1">
    <citation type="submission" date="2017-02" db="UniProtKB">
        <authorList>
            <consortium name="WormBaseParasite"/>
        </authorList>
    </citation>
    <scope>IDENTIFICATION</scope>
</reference>
<protein>
    <submittedName>
        <fullName evidence="3">G_PROTEIN_RECEP_F1_2 domain-containing protein</fullName>
    </submittedName>
</protein>